<evidence type="ECO:0000313" key="3">
    <source>
        <dbReference type="EMBL" id="MDQ0472957.1"/>
    </source>
</evidence>
<evidence type="ECO:0000259" key="2">
    <source>
        <dbReference type="Pfam" id="PF00589"/>
    </source>
</evidence>
<evidence type="ECO:0000313" key="4">
    <source>
        <dbReference type="Proteomes" id="UP001242480"/>
    </source>
</evidence>
<dbReference type="EMBL" id="JAUSVX010000014">
    <property type="protein sequence ID" value="MDQ0472957.1"/>
    <property type="molecule type" value="Genomic_DNA"/>
</dbReference>
<dbReference type="InterPro" id="IPR013762">
    <property type="entry name" value="Integrase-like_cat_sf"/>
</dbReference>
<dbReference type="InterPro" id="IPR011010">
    <property type="entry name" value="DNA_brk_join_enz"/>
</dbReference>
<dbReference type="SUPFAM" id="SSF56349">
    <property type="entry name" value="DNA breaking-rejoining enzymes"/>
    <property type="match status" value="1"/>
</dbReference>
<evidence type="ECO:0000256" key="1">
    <source>
        <dbReference type="ARBA" id="ARBA00023172"/>
    </source>
</evidence>
<comment type="caution">
    <text evidence="3">The sequence shown here is derived from an EMBL/GenBank/DDBJ whole genome shotgun (WGS) entry which is preliminary data.</text>
</comment>
<dbReference type="Pfam" id="PF00589">
    <property type="entry name" value="Phage_integrase"/>
    <property type="match status" value="1"/>
</dbReference>
<protein>
    <submittedName>
        <fullName evidence="3">Integrase</fullName>
    </submittedName>
</protein>
<gene>
    <name evidence="3" type="ORF">QO011_005990</name>
</gene>
<feature type="domain" description="Tyr recombinase" evidence="2">
    <location>
        <begin position="68"/>
        <end position="121"/>
    </location>
</feature>
<keyword evidence="4" id="KW-1185">Reference proteome</keyword>
<dbReference type="RefSeq" id="WP_307280560.1">
    <property type="nucleotide sequence ID" value="NZ_JAUSVX010000014.1"/>
</dbReference>
<organism evidence="3 4">
    <name type="scientific">Labrys wisconsinensis</name>
    <dbReference type="NCBI Taxonomy" id="425677"/>
    <lineage>
        <taxon>Bacteria</taxon>
        <taxon>Pseudomonadati</taxon>
        <taxon>Pseudomonadota</taxon>
        <taxon>Alphaproteobacteria</taxon>
        <taxon>Hyphomicrobiales</taxon>
        <taxon>Xanthobacteraceae</taxon>
        <taxon>Labrys</taxon>
    </lineage>
</organism>
<keyword evidence="1" id="KW-0233">DNA recombination</keyword>
<name>A0ABU0JF93_9HYPH</name>
<dbReference type="Proteomes" id="UP001242480">
    <property type="component" value="Unassembled WGS sequence"/>
</dbReference>
<proteinExistence type="predicted"/>
<accession>A0ABU0JF93</accession>
<dbReference type="Gene3D" id="1.10.443.10">
    <property type="entry name" value="Intergrase catalytic core"/>
    <property type="match status" value="1"/>
</dbReference>
<reference evidence="3 4" key="1">
    <citation type="submission" date="2023-07" db="EMBL/GenBank/DDBJ databases">
        <title>Genomic Encyclopedia of Type Strains, Phase IV (KMG-IV): sequencing the most valuable type-strain genomes for metagenomic binning, comparative biology and taxonomic classification.</title>
        <authorList>
            <person name="Goeker M."/>
        </authorList>
    </citation>
    <scope>NUCLEOTIDE SEQUENCE [LARGE SCALE GENOMIC DNA]</scope>
    <source>
        <strain evidence="3 4">DSM 19619</strain>
    </source>
</reference>
<dbReference type="InterPro" id="IPR002104">
    <property type="entry name" value="Integrase_catalytic"/>
</dbReference>
<sequence length="147" mass="16554">MTASIFAGANRSFVARESDIFYRLKEGAAETNKRPPLAPLPGRLLAHLRRRRARKAIAQWVVEWEGESVKVAFARALREAGITKHITPHTMRDTAATRLMQNGAAKWDAAGYLGMSEKTLTEVCGHHHPDYLKDPADRITRKRPGRR</sequence>